<keyword evidence="1" id="KW-0285">Flavoprotein</keyword>
<sequence>MTKSKPLSIAIIGGGISGLCLAIGLLHRSQFKVSIFEASPTFTEIGAGLALGPNAQRALKLISHVAEQAFKDHATGNSEPAFSKAWFDFRCDVQGTQDGLDLGIIENETGQQTIHRAKFLKALASLVPENMVHFGKRLVRVTELELGSDDPVMLHFSDGTIAKADCVIGADGIHSTIRKHLLGTATPAATPVFSGIVAYRGLIPMVIANEALGKYAHDAYVWCGKGGMVMTYPINFGQVLNVVAACDRKSWDEKAHVVNSTPEQLNKDFESWGGIPREIIKPMLWAMLDHLPAPRYYSRNIAIMGDAAHATTPFQGAGAGQAIEDALVLSTLLGRVQCSHDIEPAFAAYNTVRMPRTQRVVQTSRDAMRLFAFTDGTVNGSAEKWKKTWNGRMNWIWDINLGVHLADALEIYRQKAQDRCTCYIAKGCTQ</sequence>
<keyword evidence="7" id="KW-1185">Reference proteome</keyword>
<dbReference type="PRINTS" id="PR00420">
    <property type="entry name" value="RNGMNOXGNASE"/>
</dbReference>
<evidence type="ECO:0000256" key="2">
    <source>
        <dbReference type="ARBA" id="ARBA00022827"/>
    </source>
</evidence>
<dbReference type="AlphaFoldDB" id="A0A4Z1E8K7"/>
<gene>
    <name evidence="6" type="ORF">BTUL_0208g00070</name>
</gene>
<dbReference type="GO" id="GO:0016491">
    <property type="term" value="F:oxidoreductase activity"/>
    <property type="evidence" value="ECO:0007669"/>
    <property type="project" value="UniProtKB-KW"/>
</dbReference>
<comment type="caution">
    <text evidence="6">The sequence shown here is derived from an EMBL/GenBank/DDBJ whole genome shotgun (WGS) entry which is preliminary data.</text>
</comment>
<dbReference type="InterPro" id="IPR036188">
    <property type="entry name" value="FAD/NAD-bd_sf"/>
</dbReference>
<evidence type="ECO:0000256" key="4">
    <source>
        <dbReference type="SAM" id="Phobius"/>
    </source>
</evidence>
<keyword evidence="4" id="KW-0812">Transmembrane</keyword>
<evidence type="ECO:0000313" key="7">
    <source>
        <dbReference type="Proteomes" id="UP000297777"/>
    </source>
</evidence>
<evidence type="ECO:0000259" key="5">
    <source>
        <dbReference type="Pfam" id="PF01494"/>
    </source>
</evidence>
<protein>
    <recommendedName>
        <fullName evidence="5">FAD-binding domain-containing protein</fullName>
    </recommendedName>
</protein>
<name>A0A4Z1E8K7_9HELO</name>
<dbReference type="Pfam" id="PF01494">
    <property type="entry name" value="FAD_binding_3"/>
    <property type="match status" value="1"/>
</dbReference>
<accession>A0A4Z1E8K7</accession>
<dbReference type="Proteomes" id="UP000297777">
    <property type="component" value="Unassembled WGS sequence"/>
</dbReference>
<dbReference type="SUPFAM" id="SSF54373">
    <property type="entry name" value="FAD-linked reductases, C-terminal domain"/>
    <property type="match status" value="1"/>
</dbReference>
<proteinExistence type="predicted"/>
<evidence type="ECO:0000313" key="6">
    <source>
        <dbReference type="EMBL" id="TGO08456.1"/>
    </source>
</evidence>
<dbReference type="SUPFAM" id="SSF51905">
    <property type="entry name" value="FAD/NAD(P)-binding domain"/>
    <property type="match status" value="1"/>
</dbReference>
<dbReference type="GO" id="GO:0044550">
    <property type="term" value="P:secondary metabolite biosynthetic process"/>
    <property type="evidence" value="ECO:0007669"/>
    <property type="project" value="TreeGrafter"/>
</dbReference>
<evidence type="ECO:0000256" key="3">
    <source>
        <dbReference type="ARBA" id="ARBA00023002"/>
    </source>
</evidence>
<reference evidence="6 7" key="1">
    <citation type="submission" date="2017-12" db="EMBL/GenBank/DDBJ databases">
        <title>Comparative genomics of Botrytis spp.</title>
        <authorList>
            <person name="Valero-Jimenez C.A."/>
            <person name="Tapia P."/>
            <person name="Veloso J."/>
            <person name="Silva-Moreno E."/>
            <person name="Staats M."/>
            <person name="Valdes J.H."/>
            <person name="Van Kan J.A.L."/>
        </authorList>
    </citation>
    <scope>NUCLEOTIDE SEQUENCE [LARGE SCALE GENOMIC DNA]</scope>
    <source>
        <strain evidence="6 7">Bt9001</strain>
    </source>
</reference>
<keyword evidence="2" id="KW-0274">FAD</keyword>
<dbReference type="EMBL" id="PQXH01000208">
    <property type="protein sequence ID" value="TGO08456.1"/>
    <property type="molecule type" value="Genomic_DNA"/>
</dbReference>
<dbReference type="OrthoDB" id="417877at2759"/>
<dbReference type="Gene3D" id="3.50.50.60">
    <property type="entry name" value="FAD/NAD(P)-binding domain"/>
    <property type="match status" value="1"/>
</dbReference>
<keyword evidence="4" id="KW-0472">Membrane</keyword>
<feature type="transmembrane region" description="Helical" evidence="4">
    <location>
        <begin position="7"/>
        <end position="26"/>
    </location>
</feature>
<organism evidence="6 7">
    <name type="scientific">Botrytis tulipae</name>
    <dbReference type="NCBI Taxonomy" id="87230"/>
    <lineage>
        <taxon>Eukaryota</taxon>
        <taxon>Fungi</taxon>
        <taxon>Dikarya</taxon>
        <taxon>Ascomycota</taxon>
        <taxon>Pezizomycotina</taxon>
        <taxon>Leotiomycetes</taxon>
        <taxon>Helotiales</taxon>
        <taxon>Sclerotiniaceae</taxon>
        <taxon>Botrytis</taxon>
    </lineage>
</organism>
<evidence type="ECO:0000256" key="1">
    <source>
        <dbReference type="ARBA" id="ARBA00022630"/>
    </source>
</evidence>
<feature type="domain" description="FAD-binding" evidence="5">
    <location>
        <begin position="9"/>
        <end position="363"/>
    </location>
</feature>
<dbReference type="InterPro" id="IPR002938">
    <property type="entry name" value="FAD-bd"/>
</dbReference>
<dbReference type="GO" id="GO:0071949">
    <property type="term" value="F:FAD binding"/>
    <property type="evidence" value="ECO:0007669"/>
    <property type="project" value="InterPro"/>
</dbReference>
<keyword evidence="4" id="KW-1133">Transmembrane helix</keyword>
<keyword evidence="3" id="KW-0560">Oxidoreductase</keyword>
<dbReference type="PANTHER" id="PTHR46720:SF3">
    <property type="entry name" value="FAD-BINDING DOMAIN-CONTAINING PROTEIN-RELATED"/>
    <property type="match status" value="1"/>
</dbReference>
<dbReference type="PANTHER" id="PTHR46720">
    <property type="entry name" value="HYDROXYLASE, PUTATIVE (AFU_ORTHOLOGUE AFUA_3G01460)-RELATED"/>
    <property type="match status" value="1"/>
</dbReference>
<dbReference type="InterPro" id="IPR051104">
    <property type="entry name" value="FAD_monoxygenase"/>
</dbReference>